<organism evidence="2 3">
    <name type="scientific">Platanthera zijinensis</name>
    <dbReference type="NCBI Taxonomy" id="2320716"/>
    <lineage>
        <taxon>Eukaryota</taxon>
        <taxon>Viridiplantae</taxon>
        <taxon>Streptophyta</taxon>
        <taxon>Embryophyta</taxon>
        <taxon>Tracheophyta</taxon>
        <taxon>Spermatophyta</taxon>
        <taxon>Magnoliopsida</taxon>
        <taxon>Liliopsida</taxon>
        <taxon>Asparagales</taxon>
        <taxon>Orchidaceae</taxon>
        <taxon>Orchidoideae</taxon>
        <taxon>Orchideae</taxon>
        <taxon>Orchidinae</taxon>
        <taxon>Platanthera</taxon>
    </lineage>
</organism>
<gene>
    <name evidence="2" type="ORF">KSP39_PZI013480</name>
</gene>
<sequence>MADGFHGMRNDFIEFFNCIVGLSCFPVSNHDDDAQSLLLPAPLTDFSDSDLLGTGAEDRNAPAIEDVPDWSFSGTVSVDDGDDATFPRGEQAENVEGLDSSFSFVREQLCSTSESEENSLNINLNKNDSEFTSSLQIAGEKSTRRRKLKTGWSSKSASLMVSSSPEDAQPTGEGTHFDSSSGTSNWYSYSKKIEDEDVGIQKHFPNQWIMVEDHLPSLERKITRDYHDVDDCEYVILKRP</sequence>
<proteinExistence type="predicted"/>
<evidence type="ECO:0000313" key="3">
    <source>
        <dbReference type="Proteomes" id="UP001418222"/>
    </source>
</evidence>
<evidence type="ECO:0000256" key="1">
    <source>
        <dbReference type="SAM" id="MobiDB-lite"/>
    </source>
</evidence>
<name>A0AAP0BEB6_9ASPA</name>
<feature type="region of interest" description="Disordered" evidence="1">
    <location>
        <begin position="145"/>
        <end position="184"/>
    </location>
</feature>
<comment type="caution">
    <text evidence="2">The sequence shown here is derived from an EMBL/GenBank/DDBJ whole genome shotgun (WGS) entry which is preliminary data.</text>
</comment>
<evidence type="ECO:0000313" key="2">
    <source>
        <dbReference type="EMBL" id="KAK8936235.1"/>
    </source>
</evidence>
<dbReference type="AlphaFoldDB" id="A0AAP0BEB6"/>
<keyword evidence="3" id="KW-1185">Reference proteome</keyword>
<protein>
    <submittedName>
        <fullName evidence="2">Uncharacterized protein</fullName>
    </submittedName>
</protein>
<feature type="compositionally biased region" description="Low complexity" evidence="1">
    <location>
        <begin position="153"/>
        <end position="164"/>
    </location>
</feature>
<accession>A0AAP0BEB6</accession>
<dbReference type="EMBL" id="JBBWWQ010000011">
    <property type="protein sequence ID" value="KAK8936235.1"/>
    <property type="molecule type" value="Genomic_DNA"/>
</dbReference>
<reference evidence="2 3" key="1">
    <citation type="journal article" date="2022" name="Nat. Plants">
        <title>Genomes of leafy and leafless Platanthera orchids illuminate the evolution of mycoheterotrophy.</title>
        <authorList>
            <person name="Li M.H."/>
            <person name="Liu K.W."/>
            <person name="Li Z."/>
            <person name="Lu H.C."/>
            <person name="Ye Q.L."/>
            <person name="Zhang D."/>
            <person name="Wang J.Y."/>
            <person name="Li Y.F."/>
            <person name="Zhong Z.M."/>
            <person name="Liu X."/>
            <person name="Yu X."/>
            <person name="Liu D.K."/>
            <person name="Tu X.D."/>
            <person name="Liu B."/>
            <person name="Hao Y."/>
            <person name="Liao X.Y."/>
            <person name="Jiang Y.T."/>
            <person name="Sun W.H."/>
            <person name="Chen J."/>
            <person name="Chen Y.Q."/>
            <person name="Ai Y."/>
            <person name="Zhai J.W."/>
            <person name="Wu S.S."/>
            <person name="Zhou Z."/>
            <person name="Hsiao Y.Y."/>
            <person name="Wu W.L."/>
            <person name="Chen Y.Y."/>
            <person name="Lin Y.F."/>
            <person name="Hsu J.L."/>
            <person name="Li C.Y."/>
            <person name="Wang Z.W."/>
            <person name="Zhao X."/>
            <person name="Zhong W.Y."/>
            <person name="Ma X.K."/>
            <person name="Ma L."/>
            <person name="Huang J."/>
            <person name="Chen G.Z."/>
            <person name="Huang M.Z."/>
            <person name="Huang L."/>
            <person name="Peng D.H."/>
            <person name="Luo Y.B."/>
            <person name="Zou S.Q."/>
            <person name="Chen S.P."/>
            <person name="Lan S."/>
            <person name="Tsai W.C."/>
            <person name="Van de Peer Y."/>
            <person name="Liu Z.J."/>
        </authorList>
    </citation>
    <scope>NUCLEOTIDE SEQUENCE [LARGE SCALE GENOMIC DNA]</scope>
    <source>
        <strain evidence="2">Lor287</strain>
    </source>
</reference>
<dbReference type="Proteomes" id="UP001418222">
    <property type="component" value="Unassembled WGS sequence"/>
</dbReference>